<dbReference type="InterPro" id="IPR045592">
    <property type="entry name" value="DUF6461"/>
</dbReference>
<proteinExistence type="predicted"/>
<dbReference type="EMBL" id="BAOP01000043">
    <property type="protein sequence ID" value="GAC81746.1"/>
    <property type="molecule type" value="Genomic_DNA"/>
</dbReference>
<sequence length="136" mass="14595">MLGDFDPRAASQFELLHVNYDLDERATDELLRDMDAVGFDRGEDSDGLPTQQHNRAAAFALSEMMTGVRLTADIATATSWRPIRNASYRTMATTAAVASGLPAVDEDSRCHDGGDCGEASCGHRAAVPGLRSMSMS</sequence>
<dbReference type="Proteomes" id="UP000035009">
    <property type="component" value="Unassembled WGS sequence"/>
</dbReference>
<comment type="caution">
    <text evidence="1">The sequence shown here is derived from an EMBL/GenBank/DDBJ whole genome shotgun (WGS) entry which is preliminary data.</text>
</comment>
<gene>
    <name evidence="1" type="ORF">GM1_043_00190</name>
</gene>
<evidence type="ECO:0000313" key="2">
    <source>
        <dbReference type="Proteomes" id="UP000035009"/>
    </source>
</evidence>
<accession>M3TJU2</accession>
<keyword evidence="2" id="KW-1185">Reference proteome</keyword>
<reference evidence="1 2" key="1">
    <citation type="submission" date="2013-02" db="EMBL/GenBank/DDBJ databases">
        <title>Whole genome shotgun sequence of Gordonia malaquae NBRC 108250.</title>
        <authorList>
            <person name="Yoshida I."/>
            <person name="Hosoyama A."/>
            <person name="Tsuchikane K."/>
            <person name="Ando Y."/>
            <person name="Baba S."/>
            <person name="Ohji S."/>
            <person name="Hamada M."/>
            <person name="Tamura T."/>
            <person name="Yamazoe A."/>
            <person name="Yamazaki S."/>
            <person name="Fujita N."/>
        </authorList>
    </citation>
    <scope>NUCLEOTIDE SEQUENCE [LARGE SCALE GENOMIC DNA]</scope>
    <source>
        <strain evidence="1 2">NBRC 108250</strain>
    </source>
</reference>
<name>M3TJU2_GORML</name>
<protein>
    <submittedName>
        <fullName evidence="1">Uncharacterized protein</fullName>
    </submittedName>
</protein>
<organism evidence="1 2">
    <name type="scientific">Gordonia malaquae NBRC 108250</name>
    <dbReference type="NCBI Taxonomy" id="1223542"/>
    <lineage>
        <taxon>Bacteria</taxon>
        <taxon>Bacillati</taxon>
        <taxon>Actinomycetota</taxon>
        <taxon>Actinomycetes</taxon>
        <taxon>Mycobacteriales</taxon>
        <taxon>Gordoniaceae</taxon>
        <taxon>Gordonia</taxon>
    </lineage>
</organism>
<dbReference type="AlphaFoldDB" id="M3TJU2"/>
<evidence type="ECO:0000313" key="1">
    <source>
        <dbReference type="EMBL" id="GAC81746.1"/>
    </source>
</evidence>
<dbReference type="Pfam" id="PF20062">
    <property type="entry name" value="DUF6461"/>
    <property type="match status" value="1"/>
</dbReference>